<dbReference type="PANTHER" id="PTHR24413">
    <property type="entry name" value="SPECKLE-TYPE POZ PROTEIN"/>
    <property type="match status" value="1"/>
</dbReference>
<dbReference type="SUPFAM" id="SSF54695">
    <property type="entry name" value="POZ domain"/>
    <property type="match status" value="1"/>
</dbReference>
<dbReference type="Proteomes" id="UP000050795">
    <property type="component" value="Unassembled WGS sequence"/>
</dbReference>
<dbReference type="Pfam" id="PF00651">
    <property type="entry name" value="BTB"/>
    <property type="match status" value="1"/>
</dbReference>
<name>A0AA85JRW2_TRIRE</name>
<sequence length="197" mass="22096">MFQYRPTTSGGSSSCSSSSTFSGVSNSSVVLRQFEAHKAILAARILVPASMFEHGMEESRANRAEITDMEPDTVSEVPRYIYTGQVVGFDRLAYELLAAADKYKLERLKTMYGEALVESLSVENACDAYGLPDIHNAEQLKAHILEFTMLHAHDVCETEGYEQLVQYRPRLLNECLRSLTSQQLPLKCWVHQGPRQS</sequence>
<proteinExistence type="predicted"/>
<reference evidence="3" key="1">
    <citation type="submission" date="2022-06" db="EMBL/GenBank/DDBJ databases">
        <authorList>
            <person name="Berger JAMES D."/>
            <person name="Berger JAMES D."/>
        </authorList>
    </citation>
    <scope>NUCLEOTIDE SEQUENCE [LARGE SCALE GENOMIC DNA]</scope>
</reference>
<evidence type="ECO:0000313" key="3">
    <source>
        <dbReference type="Proteomes" id="UP000050795"/>
    </source>
</evidence>
<dbReference type="AlphaFoldDB" id="A0AA85JRW2"/>
<dbReference type="InterPro" id="IPR011333">
    <property type="entry name" value="SKP1/BTB/POZ_sf"/>
</dbReference>
<feature type="compositionally biased region" description="Low complexity" evidence="1">
    <location>
        <begin position="7"/>
        <end position="20"/>
    </location>
</feature>
<dbReference type="InterPro" id="IPR000210">
    <property type="entry name" value="BTB/POZ_dom"/>
</dbReference>
<evidence type="ECO:0000256" key="1">
    <source>
        <dbReference type="SAM" id="MobiDB-lite"/>
    </source>
</evidence>
<keyword evidence="3" id="KW-1185">Reference proteome</keyword>
<accession>A0AA85JRW2</accession>
<reference evidence="4" key="2">
    <citation type="submission" date="2023-11" db="UniProtKB">
        <authorList>
            <consortium name="WormBaseParasite"/>
        </authorList>
    </citation>
    <scope>IDENTIFICATION</scope>
</reference>
<dbReference type="Gene3D" id="3.30.710.10">
    <property type="entry name" value="Potassium Channel Kv1.1, Chain A"/>
    <property type="match status" value="1"/>
</dbReference>
<feature type="region of interest" description="Disordered" evidence="1">
    <location>
        <begin position="1"/>
        <end position="20"/>
    </location>
</feature>
<evidence type="ECO:0000313" key="4">
    <source>
        <dbReference type="WBParaSite" id="TREG1_32460.1"/>
    </source>
</evidence>
<dbReference type="WBParaSite" id="TREG1_32460.1">
    <property type="protein sequence ID" value="TREG1_32460.1"/>
    <property type="gene ID" value="TREG1_32460"/>
</dbReference>
<evidence type="ECO:0000259" key="2">
    <source>
        <dbReference type="PROSITE" id="PS50097"/>
    </source>
</evidence>
<organism evidence="3 4">
    <name type="scientific">Trichobilharzia regenti</name>
    <name type="common">Nasal bird schistosome</name>
    <dbReference type="NCBI Taxonomy" id="157069"/>
    <lineage>
        <taxon>Eukaryota</taxon>
        <taxon>Metazoa</taxon>
        <taxon>Spiralia</taxon>
        <taxon>Lophotrochozoa</taxon>
        <taxon>Platyhelminthes</taxon>
        <taxon>Trematoda</taxon>
        <taxon>Digenea</taxon>
        <taxon>Strigeidida</taxon>
        <taxon>Schistosomatoidea</taxon>
        <taxon>Schistosomatidae</taxon>
        <taxon>Trichobilharzia</taxon>
    </lineage>
</organism>
<dbReference type="SMART" id="SM00225">
    <property type="entry name" value="BTB"/>
    <property type="match status" value="1"/>
</dbReference>
<dbReference type="PROSITE" id="PS50097">
    <property type="entry name" value="BTB"/>
    <property type="match status" value="1"/>
</dbReference>
<dbReference type="Gene3D" id="1.25.40.420">
    <property type="match status" value="1"/>
</dbReference>
<protein>
    <recommendedName>
        <fullName evidence="2">BTB domain-containing protein</fullName>
    </recommendedName>
</protein>
<feature type="domain" description="BTB" evidence="2">
    <location>
        <begin position="32"/>
        <end position="86"/>
    </location>
</feature>